<dbReference type="InterPro" id="IPR017871">
    <property type="entry name" value="ABC_transporter-like_CS"/>
</dbReference>
<keyword evidence="9" id="KW-1185">Reference proteome</keyword>
<dbReference type="InterPro" id="IPR050166">
    <property type="entry name" value="ABC_transporter_ATP-bind"/>
</dbReference>
<reference evidence="8 9" key="1">
    <citation type="submission" date="2020-08" db="EMBL/GenBank/DDBJ databases">
        <title>Sequencing the genomes of 1000 actinobacteria strains.</title>
        <authorList>
            <person name="Klenk H.-P."/>
        </authorList>
    </citation>
    <scope>NUCLEOTIDE SEQUENCE [LARGE SCALE GENOMIC DNA]</scope>
    <source>
        <strain evidence="8 9">DSM 45790</strain>
    </source>
</reference>
<evidence type="ECO:0000313" key="9">
    <source>
        <dbReference type="Proteomes" id="UP000588112"/>
    </source>
</evidence>
<dbReference type="Proteomes" id="UP000588112">
    <property type="component" value="Unassembled WGS sequence"/>
</dbReference>
<evidence type="ECO:0000256" key="1">
    <source>
        <dbReference type="ARBA" id="ARBA00022448"/>
    </source>
</evidence>
<name>A0A7W9DSD0_9ACTN</name>
<dbReference type="PANTHER" id="PTHR42788">
    <property type="entry name" value="TAURINE IMPORT ATP-BINDING PROTEIN-RELATED"/>
    <property type="match status" value="1"/>
</dbReference>
<sequence>MVTPAPSGMEIGVAGLTHEFALGGGRLRVLEDVTLTVQPGAFVALVGPSGSGKSTLLRLLAGLERPTSGRLTAGGVPLSGPDPGRALVFQDPTLFPWRTVRRNVEIGPQSRGLLRERHEEVTGVLELVGLTDFADAYPSQLSGGMAQRAALARALVNRPEVLLLDEPLGALDALTRLSMQRELVRLWRDRRFTAVLVTHDVDEALRLADRVVVLSARPGRVLADLPVAAPRPRDTDAAELRELRRHVLRLLGQER</sequence>
<dbReference type="PROSITE" id="PS50893">
    <property type="entry name" value="ABC_TRANSPORTER_2"/>
    <property type="match status" value="1"/>
</dbReference>
<evidence type="ECO:0000256" key="5">
    <source>
        <dbReference type="ARBA" id="ARBA00022967"/>
    </source>
</evidence>
<comment type="caution">
    <text evidence="8">The sequence shown here is derived from an EMBL/GenBank/DDBJ whole genome shotgun (WGS) entry which is preliminary data.</text>
</comment>
<gene>
    <name evidence="8" type="ORF">BJ981_005271</name>
</gene>
<organism evidence="8 9">
    <name type="scientific">Sphaerisporangium krabiense</name>
    <dbReference type="NCBI Taxonomy" id="763782"/>
    <lineage>
        <taxon>Bacteria</taxon>
        <taxon>Bacillati</taxon>
        <taxon>Actinomycetota</taxon>
        <taxon>Actinomycetes</taxon>
        <taxon>Streptosporangiales</taxon>
        <taxon>Streptosporangiaceae</taxon>
        <taxon>Sphaerisporangium</taxon>
    </lineage>
</organism>
<dbReference type="Pfam" id="PF00005">
    <property type="entry name" value="ABC_tran"/>
    <property type="match status" value="1"/>
</dbReference>
<keyword evidence="2" id="KW-1003">Cell membrane</keyword>
<dbReference type="Gene3D" id="3.40.50.300">
    <property type="entry name" value="P-loop containing nucleotide triphosphate hydrolases"/>
    <property type="match status" value="1"/>
</dbReference>
<evidence type="ECO:0000259" key="7">
    <source>
        <dbReference type="PROSITE" id="PS50893"/>
    </source>
</evidence>
<accession>A0A7W9DSD0</accession>
<dbReference type="InterPro" id="IPR027417">
    <property type="entry name" value="P-loop_NTPase"/>
</dbReference>
<proteinExistence type="predicted"/>
<dbReference type="RefSeq" id="WP_204070756.1">
    <property type="nucleotide sequence ID" value="NZ_BOOS01000077.1"/>
</dbReference>
<dbReference type="SMART" id="SM00382">
    <property type="entry name" value="AAA"/>
    <property type="match status" value="1"/>
</dbReference>
<evidence type="ECO:0000256" key="2">
    <source>
        <dbReference type="ARBA" id="ARBA00022475"/>
    </source>
</evidence>
<dbReference type="InterPro" id="IPR003593">
    <property type="entry name" value="AAA+_ATPase"/>
</dbReference>
<dbReference type="PANTHER" id="PTHR42788:SF17">
    <property type="entry name" value="ALIPHATIC SULFONATES IMPORT ATP-BINDING PROTEIN SSUB"/>
    <property type="match status" value="1"/>
</dbReference>
<dbReference type="CDD" id="cd03293">
    <property type="entry name" value="ABC_NrtD_SsuB_transporters"/>
    <property type="match status" value="1"/>
</dbReference>
<keyword evidence="3" id="KW-0547">Nucleotide-binding</keyword>
<dbReference type="GO" id="GO:0016887">
    <property type="term" value="F:ATP hydrolysis activity"/>
    <property type="evidence" value="ECO:0007669"/>
    <property type="project" value="InterPro"/>
</dbReference>
<dbReference type="EMBL" id="JACHBR010000001">
    <property type="protein sequence ID" value="MBB5629572.1"/>
    <property type="molecule type" value="Genomic_DNA"/>
</dbReference>
<dbReference type="AlphaFoldDB" id="A0A7W9DSD0"/>
<keyword evidence="1" id="KW-0813">Transport</keyword>
<keyword evidence="4 8" id="KW-0067">ATP-binding</keyword>
<evidence type="ECO:0000256" key="3">
    <source>
        <dbReference type="ARBA" id="ARBA00022741"/>
    </source>
</evidence>
<dbReference type="GO" id="GO:0005524">
    <property type="term" value="F:ATP binding"/>
    <property type="evidence" value="ECO:0007669"/>
    <property type="project" value="UniProtKB-KW"/>
</dbReference>
<dbReference type="SUPFAM" id="SSF52540">
    <property type="entry name" value="P-loop containing nucleoside triphosphate hydrolases"/>
    <property type="match status" value="1"/>
</dbReference>
<dbReference type="PROSITE" id="PS00211">
    <property type="entry name" value="ABC_TRANSPORTER_1"/>
    <property type="match status" value="1"/>
</dbReference>
<keyword evidence="5" id="KW-1278">Translocase</keyword>
<evidence type="ECO:0000256" key="4">
    <source>
        <dbReference type="ARBA" id="ARBA00022840"/>
    </source>
</evidence>
<evidence type="ECO:0000256" key="6">
    <source>
        <dbReference type="ARBA" id="ARBA00023136"/>
    </source>
</evidence>
<evidence type="ECO:0000313" key="8">
    <source>
        <dbReference type="EMBL" id="MBB5629572.1"/>
    </source>
</evidence>
<dbReference type="InterPro" id="IPR003439">
    <property type="entry name" value="ABC_transporter-like_ATP-bd"/>
</dbReference>
<keyword evidence="6" id="KW-0472">Membrane</keyword>
<feature type="domain" description="ABC transporter" evidence="7">
    <location>
        <begin position="11"/>
        <end position="241"/>
    </location>
</feature>
<protein>
    <submittedName>
        <fullName evidence="8">NitT/TauT family transport system ATP-binding protein</fullName>
    </submittedName>
</protein>